<dbReference type="RefSeq" id="WP_377771994.1">
    <property type="nucleotide sequence ID" value="NZ_JBHUOQ010000001.1"/>
</dbReference>
<keyword evidence="8 14" id="KW-0418">Kinase</keyword>
<comment type="caution">
    <text evidence="16">The sequence shown here is derived from an EMBL/GenBank/DDBJ whole genome shotgun (WGS) entry which is preliminary data.</text>
</comment>
<evidence type="ECO:0000256" key="10">
    <source>
        <dbReference type="ARBA" id="ARBA00022840"/>
    </source>
</evidence>
<dbReference type="NCBIfam" id="NF004162">
    <property type="entry name" value="PRK05627.1-5"/>
    <property type="match status" value="1"/>
</dbReference>
<gene>
    <name evidence="16" type="ORF">ACFSX4_04555</name>
</gene>
<dbReference type="NCBIfam" id="TIGR00083">
    <property type="entry name" value="ribF"/>
    <property type="match status" value="1"/>
</dbReference>
<evidence type="ECO:0000256" key="1">
    <source>
        <dbReference type="ARBA" id="ARBA00004726"/>
    </source>
</evidence>
<dbReference type="PANTHER" id="PTHR22749">
    <property type="entry name" value="RIBOFLAVIN KINASE/FMN ADENYLYLTRANSFERASE"/>
    <property type="match status" value="1"/>
</dbReference>
<dbReference type="Gene3D" id="3.40.50.620">
    <property type="entry name" value="HUPs"/>
    <property type="match status" value="1"/>
</dbReference>
<dbReference type="Pfam" id="PF06574">
    <property type="entry name" value="FAD_syn"/>
    <property type="match status" value="1"/>
</dbReference>
<dbReference type="EC" id="2.7.7.2" evidence="14"/>
<dbReference type="PIRSF" id="PIRSF004491">
    <property type="entry name" value="FAD_Synth"/>
    <property type="match status" value="1"/>
</dbReference>
<keyword evidence="5 14" id="KW-0808">Transferase</keyword>
<dbReference type="InterPro" id="IPR023465">
    <property type="entry name" value="Riboflavin_kinase_dom_sf"/>
</dbReference>
<comment type="catalytic activity">
    <reaction evidence="13 14">
        <text>FMN + ATP + H(+) = FAD + diphosphate</text>
        <dbReference type="Rhea" id="RHEA:17237"/>
        <dbReference type="ChEBI" id="CHEBI:15378"/>
        <dbReference type="ChEBI" id="CHEBI:30616"/>
        <dbReference type="ChEBI" id="CHEBI:33019"/>
        <dbReference type="ChEBI" id="CHEBI:57692"/>
        <dbReference type="ChEBI" id="CHEBI:58210"/>
        <dbReference type="EC" id="2.7.7.2"/>
    </reaction>
</comment>
<comment type="similarity">
    <text evidence="14">Belongs to the ribF family.</text>
</comment>
<evidence type="ECO:0000256" key="13">
    <source>
        <dbReference type="ARBA" id="ARBA00049494"/>
    </source>
</evidence>
<keyword evidence="6 14" id="KW-0548">Nucleotidyltransferase</keyword>
<keyword evidence="9 14" id="KW-0274">FAD</keyword>
<dbReference type="SUPFAM" id="SSF82114">
    <property type="entry name" value="Riboflavin kinase-like"/>
    <property type="match status" value="1"/>
</dbReference>
<evidence type="ECO:0000256" key="4">
    <source>
        <dbReference type="ARBA" id="ARBA00022643"/>
    </source>
</evidence>
<evidence type="ECO:0000313" key="16">
    <source>
        <dbReference type="EMBL" id="MFD2829729.1"/>
    </source>
</evidence>
<dbReference type="SUPFAM" id="SSF52374">
    <property type="entry name" value="Nucleotidylyl transferase"/>
    <property type="match status" value="1"/>
</dbReference>
<evidence type="ECO:0000256" key="2">
    <source>
        <dbReference type="ARBA" id="ARBA00005201"/>
    </source>
</evidence>
<keyword evidence="10 14" id="KW-0067">ATP-binding</keyword>
<dbReference type="Gene3D" id="2.40.30.30">
    <property type="entry name" value="Riboflavin kinase-like"/>
    <property type="match status" value="1"/>
</dbReference>
<accession>A0ABW5WTQ5</accession>
<dbReference type="PANTHER" id="PTHR22749:SF6">
    <property type="entry name" value="RIBOFLAVIN KINASE"/>
    <property type="match status" value="1"/>
</dbReference>
<feature type="domain" description="Riboflavin kinase" evidence="15">
    <location>
        <begin position="185"/>
        <end position="313"/>
    </location>
</feature>
<dbReference type="InterPro" id="IPR023468">
    <property type="entry name" value="Riboflavin_kinase"/>
</dbReference>
<dbReference type="GO" id="GO:0008531">
    <property type="term" value="F:riboflavin kinase activity"/>
    <property type="evidence" value="ECO:0007669"/>
    <property type="project" value="UniProtKB-EC"/>
</dbReference>
<evidence type="ECO:0000256" key="7">
    <source>
        <dbReference type="ARBA" id="ARBA00022741"/>
    </source>
</evidence>
<keyword evidence="11" id="KW-0511">Multifunctional enzyme</keyword>
<keyword evidence="4 14" id="KW-0288">FMN</keyword>
<dbReference type="InterPro" id="IPR002606">
    <property type="entry name" value="Riboflavin_kinase_bac"/>
</dbReference>
<sequence>MQTFRLHHPNDIKLTDIEESATAIGFFDGLHRGHQSVIDEMSRIAEEKGLKKAVMTFDPHPSVVLNPKQQRTTYVTPLDVKLDMLEKKGIDYCFIIHFSSSFASLDPDYFVQEYIIGSRINTLIAGFDFTYGYKGRGNINTLADYDEFTVRVIDKCECSGSEAKISTTKIREDLSEGNIQDVNDALGRTYSVSGLVVQGEKRGRTIGFPTANIESEYRYFLPRNGVYAVTLRLNNEGTLLKGVCNVGVKPTFHDSAVKPSIEVHLFDFDRSIYGESVTVYWHEFIRDEKKFNGIEELVAQITKDKDTAETLLSEVSLSEPAV</sequence>
<comment type="catalytic activity">
    <reaction evidence="12 14">
        <text>riboflavin + ATP = FMN + ADP + H(+)</text>
        <dbReference type="Rhea" id="RHEA:14357"/>
        <dbReference type="ChEBI" id="CHEBI:15378"/>
        <dbReference type="ChEBI" id="CHEBI:30616"/>
        <dbReference type="ChEBI" id="CHEBI:57986"/>
        <dbReference type="ChEBI" id="CHEBI:58210"/>
        <dbReference type="ChEBI" id="CHEBI:456216"/>
        <dbReference type="EC" id="2.7.1.26"/>
    </reaction>
</comment>
<dbReference type="Proteomes" id="UP001597519">
    <property type="component" value="Unassembled WGS sequence"/>
</dbReference>
<evidence type="ECO:0000313" key="17">
    <source>
        <dbReference type="Proteomes" id="UP001597519"/>
    </source>
</evidence>
<protein>
    <recommendedName>
        <fullName evidence="14">Riboflavin biosynthesis protein</fullName>
    </recommendedName>
    <domain>
        <recommendedName>
            <fullName evidence="14">Riboflavin kinase</fullName>
            <ecNumber evidence="14">2.7.1.26</ecNumber>
        </recommendedName>
        <alternativeName>
            <fullName evidence="14">Flavokinase</fullName>
        </alternativeName>
    </domain>
    <domain>
        <recommendedName>
            <fullName evidence="14">FMN adenylyltransferase</fullName>
            <ecNumber evidence="14">2.7.7.2</ecNumber>
        </recommendedName>
        <alternativeName>
            <fullName evidence="14">FAD pyrophosphorylase</fullName>
        </alternativeName>
        <alternativeName>
            <fullName evidence="14">FAD synthase</fullName>
        </alternativeName>
    </domain>
</protein>
<dbReference type="SMART" id="SM00904">
    <property type="entry name" value="Flavokinase"/>
    <property type="match status" value="1"/>
</dbReference>
<keyword evidence="7 14" id="KW-0547">Nucleotide-binding</keyword>
<dbReference type="CDD" id="cd02064">
    <property type="entry name" value="FAD_synthetase_N"/>
    <property type="match status" value="1"/>
</dbReference>
<keyword evidence="17" id="KW-1185">Reference proteome</keyword>
<proteinExistence type="inferred from homology"/>
<keyword evidence="3 14" id="KW-0285">Flavoprotein</keyword>
<evidence type="ECO:0000256" key="9">
    <source>
        <dbReference type="ARBA" id="ARBA00022827"/>
    </source>
</evidence>
<dbReference type="EMBL" id="JBHUOQ010000001">
    <property type="protein sequence ID" value="MFD2829729.1"/>
    <property type="molecule type" value="Genomic_DNA"/>
</dbReference>
<evidence type="ECO:0000256" key="8">
    <source>
        <dbReference type="ARBA" id="ARBA00022777"/>
    </source>
</evidence>
<evidence type="ECO:0000256" key="14">
    <source>
        <dbReference type="PIRNR" id="PIRNR004491"/>
    </source>
</evidence>
<evidence type="ECO:0000256" key="5">
    <source>
        <dbReference type="ARBA" id="ARBA00022679"/>
    </source>
</evidence>
<evidence type="ECO:0000256" key="11">
    <source>
        <dbReference type="ARBA" id="ARBA00023268"/>
    </source>
</evidence>
<dbReference type="InterPro" id="IPR015865">
    <property type="entry name" value="Riboflavin_kinase_bac/euk"/>
</dbReference>
<dbReference type="Pfam" id="PF01687">
    <property type="entry name" value="Flavokinase"/>
    <property type="match status" value="1"/>
</dbReference>
<evidence type="ECO:0000256" key="6">
    <source>
        <dbReference type="ARBA" id="ARBA00022695"/>
    </source>
</evidence>
<reference evidence="17" key="1">
    <citation type="journal article" date="2019" name="Int. J. Syst. Evol. Microbiol.">
        <title>The Global Catalogue of Microorganisms (GCM) 10K type strain sequencing project: providing services to taxonomists for standard genome sequencing and annotation.</title>
        <authorList>
            <consortium name="The Broad Institute Genomics Platform"/>
            <consortium name="The Broad Institute Genome Sequencing Center for Infectious Disease"/>
            <person name="Wu L."/>
            <person name="Ma J."/>
        </authorList>
    </citation>
    <scope>NUCLEOTIDE SEQUENCE [LARGE SCALE GENOMIC DNA]</scope>
    <source>
        <strain evidence="17">KCTC 33575</strain>
    </source>
</reference>
<dbReference type="NCBIfam" id="NF004160">
    <property type="entry name" value="PRK05627.1-3"/>
    <property type="match status" value="1"/>
</dbReference>
<evidence type="ECO:0000256" key="3">
    <source>
        <dbReference type="ARBA" id="ARBA00022630"/>
    </source>
</evidence>
<comment type="pathway">
    <text evidence="2 14">Cofactor biosynthesis; FMN biosynthesis; FMN from riboflavin (ATP route): step 1/1.</text>
</comment>
<dbReference type="InterPro" id="IPR015864">
    <property type="entry name" value="FAD_synthase"/>
</dbReference>
<dbReference type="EC" id="2.7.1.26" evidence="14"/>
<comment type="pathway">
    <text evidence="1 14">Cofactor biosynthesis; FAD biosynthesis; FAD from FMN: step 1/1.</text>
</comment>
<dbReference type="InterPro" id="IPR014729">
    <property type="entry name" value="Rossmann-like_a/b/a_fold"/>
</dbReference>
<name>A0ABW5WTQ5_9STAP</name>
<evidence type="ECO:0000259" key="15">
    <source>
        <dbReference type="SMART" id="SM00904"/>
    </source>
</evidence>
<dbReference type="GO" id="GO:0003919">
    <property type="term" value="F:FMN adenylyltransferase activity"/>
    <property type="evidence" value="ECO:0007669"/>
    <property type="project" value="UniProtKB-EC"/>
</dbReference>
<evidence type="ECO:0000256" key="12">
    <source>
        <dbReference type="ARBA" id="ARBA00047880"/>
    </source>
</evidence>
<organism evidence="16 17">
    <name type="scientific">Corticicoccus populi</name>
    <dbReference type="NCBI Taxonomy" id="1812821"/>
    <lineage>
        <taxon>Bacteria</taxon>
        <taxon>Bacillati</taxon>
        <taxon>Bacillota</taxon>
        <taxon>Bacilli</taxon>
        <taxon>Bacillales</taxon>
        <taxon>Staphylococcaceae</taxon>
        <taxon>Corticicoccus</taxon>
    </lineage>
</organism>